<name>A0A9D3RYV9_ANGAN</name>
<proteinExistence type="predicted"/>
<comment type="caution">
    <text evidence="1">The sequence shown here is derived from an EMBL/GenBank/DDBJ whole genome shotgun (WGS) entry which is preliminary data.</text>
</comment>
<gene>
    <name evidence="1" type="ORF">ANANG_G00161020</name>
</gene>
<organism evidence="1 2">
    <name type="scientific">Anguilla anguilla</name>
    <name type="common">European freshwater eel</name>
    <name type="synonym">Muraena anguilla</name>
    <dbReference type="NCBI Taxonomy" id="7936"/>
    <lineage>
        <taxon>Eukaryota</taxon>
        <taxon>Metazoa</taxon>
        <taxon>Chordata</taxon>
        <taxon>Craniata</taxon>
        <taxon>Vertebrata</taxon>
        <taxon>Euteleostomi</taxon>
        <taxon>Actinopterygii</taxon>
        <taxon>Neopterygii</taxon>
        <taxon>Teleostei</taxon>
        <taxon>Anguilliformes</taxon>
        <taxon>Anguillidae</taxon>
        <taxon>Anguilla</taxon>
    </lineage>
</organism>
<evidence type="ECO:0000313" key="2">
    <source>
        <dbReference type="Proteomes" id="UP001044222"/>
    </source>
</evidence>
<protein>
    <submittedName>
        <fullName evidence="1">Uncharacterized protein</fullName>
    </submittedName>
</protein>
<dbReference type="AlphaFoldDB" id="A0A9D3RYV9"/>
<accession>A0A9D3RYV9</accession>
<evidence type="ECO:0000313" key="1">
    <source>
        <dbReference type="EMBL" id="KAG5844302.1"/>
    </source>
</evidence>
<reference evidence="1" key="1">
    <citation type="submission" date="2021-01" db="EMBL/GenBank/DDBJ databases">
        <title>A chromosome-scale assembly of European eel, Anguilla anguilla.</title>
        <authorList>
            <person name="Henkel C."/>
            <person name="Jong-Raadsen S.A."/>
            <person name="Dufour S."/>
            <person name="Weltzien F.-A."/>
            <person name="Palstra A.P."/>
            <person name="Pelster B."/>
            <person name="Spaink H.P."/>
            <person name="Van Den Thillart G.E."/>
            <person name="Jansen H."/>
            <person name="Zahm M."/>
            <person name="Klopp C."/>
            <person name="Cedric C."/>
            <person name="Louis A."/>
            <person name="Berthelot C."/>
            <person name="Parey E."/>
            <person name="Roest Crollius H."/>
            <person name="Montfort J."/>
            <person name="Robinson-Rechavi M."/>
            <person name="Bucao C."/>
            <person name="Bouchez O."/>
            <person name="Gislard M."/>
            <person name="Lluch J."/>
            <person name="Milhes M."/>
            <person name="Lampietro C."/>
            <person name="Lopez Roques C."/>
            <person name="Donnadieu C."/>
            <person name="Braasch I."/>
            <person name="Desvignes T."/>
            <person name="Postlethwait J."/>
            <person name="Bobe J."/>
            <person name="Guiguen Y."/>
            <person name="Dirks R."/>
        </authorList>
    </citation>
    <scope>NUCLEOTIDE SEQUENCE</scope>
    <source>
        <strain evidence="1">Tag_6206</strain>
        <tissue evidence="1">Liver</tissue>
    </source>
</reference>
<dbReference type="Proteomes" id="UP001044222">
    <property type="component" value="Chromosome 8"/>
</dbReference>
<sequence>MHRNMKLNQGSSPPKVIRSDNCVLGQKGRRQPHAQSRVASIAGERSRFPLAQWLLDDLLLDLVREITVATFQRYTRDFVDVYLAEVTIRRCASEIISEMVQLLLPGLVEEVQREKAVDEVIEAELLPEVLVEEASAVVLSELARCQSQVTIQQFSQVRQYASSWLMDFFLMDCLLELGPSKAQCFTEKEQSGRLLESWMLDVLFHQLFSVLQHRDITMENIPLRNYHRQVFTDIALDVMLSEFCQSLNEDMEHLLEFEQLMEKDAE</sequence>
<keyword evidence="2" id="KW-1185">Reference proteome</keyword>
<dbReference type="EMBL" id="JAFIRN010000008">
    <property type="protein sequence ID" value="KAG5844302.1"/>
    <property type="molecule type" value="Genomic_DNA"/>
</dbReference>